<keyword evidence="5" id="KW-1185">Reference proteome</keyword>
<evidence type="ECO:0000259" key="3">
    <source>
        <dbReference type="Pfam" id="PF18962"/>
    </source>
</evidence>
<evidence type="ECO:0000256" key="1">
    <source>
        <dbReference type="ARBA" id="ARBA00022729"/>
    </source>
</evidence>
<evidence type="ECO:0000313" key="4">
    <source>
        <dbReference type="EMBL" id="MBL7558205.1"/>
    </source>
</evidence>
<dbReference type="Pfam" id="PF18962">
    <property type="entry name" value="Por_Secre_tail"/>
    <property type="match status" value="1"/>
</dbReference>
<gene>
    <name evidence="4" type="ORF">JAO71_00205</name>
</gene>
<evidence type="ECO:0000256" key="2">
    <source>
        <dbReference type="SAM" id="SignalP"/>
    </source>
</evidence>
<reference evidence="4 5" key="1">
    <citation type="submission" date="2020-12" db="EMBL/GenBank/DDBJ databases">
        <title>Olleya sediminilitoris sp. nov., isolated from a tidal flat.</title>
        <authorList>
            <person name="Park S."/>
            <person name="Yoon J.-H."/>
        </authorList>
    </citation>
    <scope>NUCLEOTIDE SEQUENCE [LARGE SCALE GENOMIC DNA]</scope>
    <source>
        <strain evidence="4 5">YSTF-M6</strain>
    </source>
</reference>
<accession>A0ABS1WGG2</accession>
<proteinExistence type="predicted"/>
<evidence type="ECO:0000313" key="5">
    <source>
        <dbReference type="Proteomes" id="UP000605013"/>
    </source>
</evidence>
<dbReference type="NCBIfam" id="TIGR04183">
    <property type="entry name" value="Por_Secre_tail"/>
    <property type="match status" value="1"/>
</dbReference>
<protein>
    <submittedName>
        <fullName evidence="4">T9SS type A sorting domain-containing protein</fullName>
    </submittedName>
</protein>
<comment type="caution">
    <text evidence="4">The sequence shown here is derived from an EMBL/GenBank/DDBJ whole genome shotgun (WGS) entry which is preliminary data.</text>
</comment>
<dbReference type="Proteomes" id="UP000605013">
    <property type="component" value="Unassembled WGS sequence"/>
</dbReference>
<dbReference type="EMBL" id="JAEMEF010000001">
    <property type="protein sequence ID" value="MBL7558205.1"/>
    <property type="molecule type" value="Genomic_DNA"/>
</dbReference>
<organism evidence="4 5">
    <name type="scientific">Olleya sediminilitoris</name>
    <dbReference type="NCBI Taxonomy" id="2795739"/>
    <lineage>
        <taxon>Bacteria</taxon>
        <taxon>Pseudomonadati</taxon>
        <taxon>Bacteroidota</taxon>
        <taxon>Flavobacteriia</taxon>
        <taxon>Flavobacteriales</taxon>
        <taxon>Flavobacteriaceae</taxon>
    </lineage>
</organism>
<sequence length="1313" mass="132299">MKKLLLFLTFVGILCISNTFAQLAVGDIAFVGYNTDSGPTAGADHSFSFISLTDIPGNEIIYFTEEGWNDDSNIWAGTTEGHLRWTAPSSGLSCGTVVYITESGVDTFTITGGGSLSLDSGSGWNLLGGDQVLAYQATNAEPATTPSFIAGINGDDGGSNALDPVTLWNDSSVGPLGTAGSGLPAGLSNGINCVALFVTSLTEQDNAKYVGTLTGTSTFLLAEINDRSNWSFNNTTAYDITPTSYSPSVTCVAACVEPDIPTITSAPPTICDGGSALLSISGNLNDATQWSVYTGSCGGTLVATTTSSTVIVTPTPPSTTYYVRGEGGCVTPGSCGSITITTTPIEDASFSYDASAYCVDGSDPTPTITGVSGGSFSSSGGLSINTNTGTIDVSASTPNTYTVQYKSPGFCYGTETVSVTIEALPTVTFTAPSDLCIDAGIQSGLGSGTATGGVYSGSGVTDDGNGMTYSFDPSVAGVGTHTITYTFTNANGCSNSASDDIEIFALPTVTFTAPSDVCIDAGIQSGLGSGTATGGVYSGSGVTDDGNGMTYSFDPAVAGVGTHTITYTFTNANGCSNSASDTIEVFALPIVTFTASSDVCIDAGVQSGLGSGTATGGVYSGLGVTDDGNGMTYSFDPSVSGVGIHTITYTFTNGNGCTNTASDTIEVFALPTVTFTAPSDLCIDAGIQSGLGSGTATGGVYSGSGVTDDGNGMTYSFDPSVAGVGTHTITYTFTNANGCTNTASDTIEVFALPTVTFTASSDVCIDAGVQSGLGSGTVTGGVYSGSGVTDDGNGMTYSFDPSVAGVGTHTITYTFTNANGCTNTASDDIEVFALPTVTFTASSDVCIDAGVQSGLGSGTATGGVYSGSGVTDDGNGMTYSFDPAVAGVGTHTITYTFTNANGCSNSASDTIEVFALPTVTFTAPSDVCIDAGIQSGLGSGTATGGVYSGSGVTDDGNGMTYSFDPAVAGVGTHTITYTFTNANGCSNFASDAIEVFALPTVAFTAPSDVCIDAGVQSGLGSGTATGGVYSGSGVTDDGNGMTYSFDPSVAGVGTHTITYTFTNANGCTNTASDTIEVFALPTVTFTAPSDVCIDAGVQSGLGSGTATGGVYSGSGVTDDGNGMTYSFDPSVAGVGTHTITYTFTNANGCTNTASDDVEVIEVDDTVSQVGVVLTANESGATYQWYECPNTLLTGETNQSYTPSVNGDYKVVITSGSCMVESICVTISSLDIETFESKPKFAMYPNPSNNNVNIKSPIGDTFEIVNLLGQTVKVFKVNANVEKTIYIGNLSDGLYLVKVLGDSNISAKKLIIRK</sequence>
<feature type="chain" id="PRO_5046857193" evidence="2">
    <location>
        <begin position="22"/>
        <end position="1313"/>
    </location>
</feature>
<feature type="signal peptide" evidence="2">
    <location>
        <begin position="1"/>
        <end position="21"/>
    </location>
</feature>
<feature type="domain" description="Secretion system C-terminal sorting" evidence="3">
    <location>
        <begin position="1242"/>
        <end position="1311"/>
    </location>
</feature>
<keyword evidence="1 2" id="KW-0732">Signal</keyword>
<dbReference type="InterPro" id="IPR026444">
    <property type="entry name" value="Secre_tail"/>
</dbReference>
<dbReference type="RefSeq" id="WP_202998404.1">
    <property type="nucleotide sequence ID" value="NZ_JAEMEF010000001.1"/>
</dbReference>
<name>A0ABS1WGG2_9FLAO</name>